<keyword evidence="3" id="KW-0479">Metal-binding</keyword>
<evidence type="ECO:0000256" key="4">
    <source>
        <dbReference type="ARBA" id="ARBA00022729"/>
    </source>
</evidence>
<dbReference type="SUPFAM" id="SSF53649">
    <property type="entry name" value="Alkaline phosphatase-like"/>
    <property type="match status" value="1"/>
</dbReference>
<dbReference type="CDD" id="cd16026">
    <property type="entry name" value="GALNS_like"/>
    <property type="match status" value="1"/>
</dbReference>
<feature type="domain" description="Sulfatase N-terminal" evidence="9">
    <location>
        <begin position="19"/>
        <end position="331"/>
    </location>
</feature>
<protein>
    <recommendedName>
        <fullName evidence="9">Sulfatase N-terminal domain-containing protein</fullName>
    </recommendedName>
</protein>
<sequence length="469" mass="51810">MLLGCQTQTPDSLLTDRPPNIIIIFTDDQGYADIGRFGAEGFETPHLDRMAAEGATFTSFYVASSGCSPSRAALLTGSYPQRVSMPRVLSPQEDVGLHPDEITIADLLKPLGYATAAVGKWHLGDHPEHLPLAQGFDEYFGLPYSNDMTPDPLKNPNPPARRWPPLPLIEQSEVVELEPDQSQLTRRYTERAVDFIERNAEHPFFLYLPHSMPHLPLFVSERFAGASTRGLYGDVIMELDWSVGEVLAALERLEIDQQTLVVFTSDNGPWLIKGSHSGSAGRLREGKGTTFEGGQRVPAIMRWPRHIPPSLVVEELVTAMDLFPTIAGLVGAELPRDRILDGKDVWPLMAGRPGAVTPHDAFFYYWPDQLHAVRSGRWKLHVPHSYRTAEGGKLATQAFQGTYAQGKIGLSLFDVENDVGETTNLAHDNPEVVTRLMALIEQARDDLGDALTGREGRNVRPPGRVTSPL</sequence>
<keyword evidence="6" id="KW-0106">Calcium</keyword>
<comment type="similarity">
    <text evidence="2">Belongs to the sulfatase family.</text>
</comment>
<feature type="compositionally biased region" description="Basic and acidic residues" evidence="8">
    <location>
        <begin position="449"/>
        <end position="458"/>
    </location>
</feature>
<dbReference type="AlphaFoldDB" id="A0A381TPQ0"/>
<feature type="region of interest" description="Disordered" evidence="8">
    <location>
        <begin position="449"/>
        <end position="469"/>
    </location>
</feature>
<gene>
    <name evidence="10" type="ORF">METZ01_LOCUS70864</name>
</gene>
<dbReference type="Gene3D" id="3.30.1120.10">
    <property type="match status" value="1"/>
</dbReference>
<evidence type="ECO:0000256" key="2">
    <source>
        <dbReference type="ARBA" id="ARBA00008779"/>
    </source>
</evidence>
<name>A0A381TPQ0_9ZZZZ</name>
<comment type="cofactor">
    <cofactor evidence="1">
        <name>Ca(2+)</name>
        <dbReference type="ChEBI" id="CHEBI:29108"/>
    </cofactor>
</comment>
<dbReference type="Pfam" id="PF00884">
    <property type="entry name" value="Sulfatase"/>
    <property type="match status" value="1"/>
</dbReference>
<dbReference type="InterPro" id="IPR024607">
    <property type="entry name" value="Sulfatase_CS"/>
</dbReference>
<evidence type="ECO:0000313" key="10">
    <source>
        <dbReference type="EMBL" id="SVA18010.1"/>
    </source>
</evidence>
<keyword evidence="5" id="KW-0378">Hydrolase</keyword>
<dbReference type="InterPro" id="IPR000917">
    <property type="entry name" value="Sulfatase_N"/>
</dbReference>
<evidence type="ECO:0000256" key="7">
    <source>
        <dbReference type="ARBA" id="ARBA00023180"/>
    </source>
</evidence>
<dbReference type="PROSITE" id="PS00149">
    <property type="entry name" value="SULFATASE_2"/>
    <property type="match status" value="1"/>
</dbReference>
<dbReference type="GO" id="GO:0046872">
    <property type="term" value="F:metal ion binding"/>
    <property type="evidence" value="ECO:0007669"/>
    <property type="project" value="UniProtKB-KW"/>
</dbReference>
<evidence type="ECO:0000259" key="9">
    <source>
        <dbReference type="Pfam" id="PF00884"/>
    </source>
</evidence>
<reference evidence="10" key="1">
    <citation type="submission" date="2018-05" db="EMBL/GenBank/DDBJ databases">
        <authorList>
            <person name="Lanie J.A."/>
            <person name="Ng W.-L."/>
            <person name="Kazmierczak K.M."/>
            <person name="Andrzejewski T.M."/>
            <person name="Davidsen T.M."/>
            <person name="Wayne K.J."/>
            <person name="Tettelin H."/>
            <person name="Glass J.I."/>
            <person name="Rusch D."/>
            <person name="Podicherti R."/>
            <person name="Tsui H.-C.T."/>
            <person name="Winkler M.E."/>
        </authorList>
    </citation>
    <scope>NUCLEOTIDE SEQUENCE</scope>
</reference>
<evidence type="ECO:0000256" key="8">
    <source>
        <dbReference type="SAM" id="MobiDB-lite"/>
    </source>
</evidence>
<evidence type="ECO:0000256" key="6">
    <source>
        <dbReference type="ARBA" id="ARBA00022837"/>
    </source>
</evidence>
<organism evidence="10">
    <name type="scientific">marine metagenome</name>
    <dbReference type="NCBI Taxonomy" id="408172"/>
    <lineage>
        <taxon>unclassified sequences</taxon>
        <taxon>metagenomes</taxon>
        <taxon>ecological metagenomes</taxon>
    </lineage>
</organism>
<evidence type="ECO:0000256" key="5">
    <source>
        <dbReference type="ARBA" id="ARBA00022801"/>
    </source>
</evidence>
<keyword evidence="7" id="KW-0325">Glycoprotein</keyword>
<dbReference type="GO" id="GO:0004065">
    <property type="term" value="F:arylsulfatase activity"/>
    <property type="evidence" value="ECO:0007669"/>
    <property type="project" value="TreeGrafter"/>
</dbReference>
<keyword evidence="4" id="KW-0732">Signal</keyword>
<evidence type="ECO:0000256" key="1">
    <source>
        <dbReference type="ARBA" id="ARBA00001913"/>
    </source>
</evidence>
<dbReference type="PANTHER" id="PTHR42693:SF53">
    <property type="entry name" value="ENDO-4-O-SULFATASE"/>
    <property type="match status" value="1"/>
</dbReference>
<evidence type="ECO:0000256" key="3">
    <source>
        <dbReference type="ARBA" id="ARBA00022723"/>
    </source>
</evidence>
<dbReference type="InterPro" id="IPR017850">
    <property type="entry name" value="Alkaline_phosphatase_core_sf"/>
</dbReference>
<dbReference type="EMBL" id="UINC01004949">
    <property type="protein sequence ID" value="SVA18010.1"/>
    <property type="molecule type" value="Genomic_DNA"/>
</dbReference>
<dbReference type="InterPro" id="IPR050738">
    <property type="entry name" value="Sulfatase"/>
</dbReference>
<dbReference type="Gene3D" id="3.40.720.10">
    <property type="entry name" value="Alkaline Phosphatase, subunit A"/>
    <property type="match status" value="1"/>
</dbReference>
<dbReference type="PANTHER" id="PTHR42693">
    <property type="entry name" value="ARYLSULFATASE FAMILY MEMBER"/>
    <property type="match status" value="1"/>
</dbReference>
<proteinExistence type="inferred from homology"/>
<dbReference type="FunFam" id="3.40.720.10:FF:000023">
    <property type="entry name" value="Arylsulfatase A"/>
    <property type="match status" value="1"/>
</dbReference>
<accession>A0A381TPQ0</accession>
<dbReference type="Pfam" id="PF14707">
    <property type="entry name" value="Sulfatase_C"/>
    <property type="match status" value="1"/>
</dbReference>